<feature type="domain" description="Rhodanese" evidence="1">
    <location>
        <begin position="41"/>
        <end position="140"/>
    </location>
</feature>
<dbReference type="PROSITE" id="PS50206">
    <property type="entry name" value="RHODANESE_3"/>
    <property type="match status" value="1"/>
</dbReference>
<dbReference type="EMBL" id="UOFC01000232">
    <property type="protein sequence ID" value="VAW48797.1"/>
    <property type="molecule type" value="Genomic_DNA"/>
</dbReference>
<dbReference type="AlphaFoldDB" id="A0A3B0WDP3"/>
<organism evidence="2">
    <name type="scientific">hydrothermal vent metagenome</name>
    <dbReference type="NCBI Taxonomy" id="652676"/>
    <lineage>
        <taxon>unclassified sequences</taxon>
        <taxon>metagenomes</taxon>
        <taxon>ecological metagenomes</taxon>
    </lineage>
</organism>
<dbReference type="PROSITE" id="PS51257">
    <property type="entry name" value="PROKAR_LIPOPROTEIN"/>
    <property type="match status" value="1"/>
</dbReference>
<dbReference type="InterPro" id="IPR050229">
    <property type="entry name" value="GlpE_sulfurtransferase"/>
</dbReference>
<dbReference type="CDD" id="cd00158">
    <property type="entry name" value="RHOD"/>
    <property type="match status" value="1"/>
</dbReference>
<gene>
    <name evidence="2" type="ORF">MNBD_GAMMA03-1683</name>
</gene>
<dbReference type="Pfam" id="PF00581">
    <property type="entry name" value="Rhodanese"/>
    <property type="match status" value="1"/>
</dbReference>
<dbReference type="SMART" id="SM00450">
    <property type="entry name" value="RHOD"/>
    <property type="match status" value="1"/>
</dbReference>
<dbReference type="PANTHER" id="PTHR43031">
    <property type="entry name" value="FAD-DEPENDENT OXIDOREDUCTASE"/>
    <property type="match status" value="1"/>
</dbReference>
<protein>
    <submittedName>
        <fullName evidence="2">Rhodanese-like domain protein</fullName>
    </submittedName>
</protein>
<evidence type="ECO:0000259" key="1">
    <source>
        <dbReference type="PROSITE" id="PS50206"/>
    </source>
</evidence>
<dbReference type="InterPro" id="IPR001763">
    <property type="entry name" value="Rhodanese-like_dom"/>
</dbReference>
<evidence type="ECO:0000313" key="2">
    <source>
        <dbReference type="EMBL" id="VAW48797.1"/>
    </source>
</evidence>
<dbReference type="PANTHER" id="PTHR43031:SF1">
    <property type="entry name" value="PYRIDINE NUCLEOTIDE-DISULPHIDE OXIDOREDUCTASE"/>
    <property type="match status" value="1"/>
</dbReference>
<accession>A0A3B0WDP3</accession>
<proteinExistence type="predicted"/>
<name>A0A3B0WDP3_9ZZZZ</name>
<dbReference type="Gene3D" id="3.40.250.10">
    <property type="entry name" value="Rhodanese-like domain"/>
    <property type="match status" value="1"/>
</dbReference>
<dbReference type="InterPro" id="IPR036873">
    <property type="entry name" value="Rhodanese-like_dom_sf"/>
</dbReference>
<reference evidence="2" key="1">
    <citation type="submission" date="2018-06" db="EMBL/GenBank/DDBJ databases">
        <authorList>
            <person name="Zhirakovskaya E."/>
        </authorList>
    </citation>
    <scope>NUCLEOTIDE SEQUENCE</scope>
</reference>
<dbReference type="SUPFAM" id="SSF52821">
    <property type="entry name" value="Rhodanese/Cell cycle control phosphatase"/>
    <property type="match status" value="1"/>
</dbReference>
<sequence>MIKISSIFLKYLSLFLLIFSLSGCLKPPYTNLNNDELQALLEQGIPIYDIRRPEEWRKTGVVEGSRLLTFVDKGGKLKPNFLPQFTQEIDKNQPVILICRTGNRTDTLARHLMEKLGYTNVYNVRYGITDWIREKRPTLKPH</sequence>